<accession>E1YM21</accession>
<reference evidence="7" key="1">
    <citation type="journal article" date="2011" name="Environ. Microbiol.">
        <title>Genomic insights into the metabolic potential of the polycyclic aromatic hydrocarbon degrading sulfate-reducing Deltaproteobacterium N47.</title>
        <authorList>
            <person name="Bergmann F."/>
            <person name="Selesi D."/>
            <person name="Weinmaier T."/>
            <person name="Tischler P."/>
            <person name="Rattei T."/>
            <person name="Meckenstock R.U."/>
        </authorList>
    </citation>
    <scope>NUCLEOTIDE SEQUENCE</scope>
</reference>
<dbReference type="PANTHER" id="PTHR12608:SF1">
    <property type="entry name" value="TRANSMEMBRANE PROTEIN 165"/>
    <property type="match status" value="1"/>
</dbReference>
<dbReference type="GO" id="GO:0016020">
    <property type="term" value="C:membrane"/>
    <property type="evidence" value="ECO:0007669"/>
    <property type="project" value="UniProtKB-SubCell"/>
</dbReference>
<organism evidence="7">
    <name type="scientific">uncultured Desulfobacterium sp</name>
    <dbReference type="NCBI Taxonomy" id="201089"/>
    <lineage>
        <taxon>Bacteria</taxon>
        <taxon>Pseudomonadati</taxon>
        <taxon>Thermodesulfobacteriota</taxon>
        <taxon>Desulfobacteria</taxon>
        <taxon>Desulfobacterales</taxon>
        <taxon>Desulfobacteriaceae</taxon>
        <taxon>Desulfobacterium</taxon>
        <taxon>environmental samples</taxon>
    </lineage>
</organism>
<dbReference type="EMBL" id="FR695877">
    <property type="protein sequence ID" value="CBX31154.1"/>
    <property type="molecule type" value="Genomic_DNA"/>
</dbReference>
<comment type="caution">
    <text evidence="6">Lacks conserved residue(s) required for the propagation of feature annotation.</text>
</comment>
<feature type="transmembrane region" description="Helical" evidence="6">
    <location>
        <begin position="71"/>
        <end position="92"/>
    </location>
</feature>
<proteinExistence type="inferred from homology"/>
<dbReference type="InterPro" id="IPR001727">
    <property type="entry name" value="GDT1-like"/>
</dbReference>
<keyword evidence="3 6" id="KW-0812">Transmembrane</keyword>
<dbReference type="Pfam" id="PF01169">
    <property type="entry name" value="GDT1"/>
    <property type="match status" value="1"/>
</dbReference>
<evidence type="ECO:0000256" key="2">
    <source>
        <dbReference type="ARBA" id="ARBA00009190"/>
    </source>
</evidence>
<keyword evidence="4 6" id="KW-1133">Transmembrane helix</keyword>
<dbReference type="AlphaFoldDB" id="E1YM21"/>
<dbReference type="GO" id="GO:0046873">
    <property type="term" value="F:metal ion transmembrane transporter activity"/>
    <property type="evidence" value="ECO:0007669"/>
    <property type="project" value="InterPro"/>
</dbReference>
<protein>
    <recommendedName>
        <fullName evidence="6">GDT1 family protein</fullName>
    </recommendedName>
</protein>
<evidence type="ECO:0000256" key="6">
    <source>
        <dbReference type="RuleBase" id="RU365102"/>
    </source>
</evidence>
<comment type="subcellular location">
    <subcellularLocation>
        <location evidence="1 6">Membrane</location>
        <topology evidence="1 6">Multi-pass membrane protein</topology>
    </subcellularLocation>
</comment>
<evidence type="ECO:0000256" key="1">
    <source>
        <dbReference type="ARBA" id="ARBA00004141"/>
    </source>
</evidence>
<feature type="transmembrane region" description="Helical" evidence="6">
    <location>
        <begin position="42"/>
        <end position="64"/>
    </location>
</feature>
<evidence type="ECO:0000256" key="5">
    <source>
        <dbReference type="ARBA" id="ARBA00023136"/>
    </source>
</evidence>
<dbReference type="PANTHER" id="PTHR12608">
    <property type="entry name" value="TRANSMEMBRANE PROTEIN HTP-1 RELATED"/>
    <property type="match status" value="1"/>
</dbReference>
<evidence type="ECO:0000313" key="7">
    <source>
        <dbReference type="EMBL" id="CBX31154.1"/>
    </source>
</evidence>
<comment type="similarity">
    <text evidence="2 6">Belongs to the GDT1 family.</text>
</comment>
<evidence type="ECO:0000256" key="4">
    <source>
        <dbReference type="ARBA" id="ARBA00022989"/>
    </source>
</evidence>
<sequence>MFMDYKILATTFVMVFLAELGDKTQLATFCLSADNDSKVSVFIGSAGALVLSSLIAVLCGTAISRVIPVNYIKIAAGIFFIAVGVWTIYAVLKAT</sequence>
<keyword evidence="5 6" id="KW-0472">Membrane</keyword>
<gene>
    <name evidence="7" type="ORF">N47_E46660</name>
</gene>
<name>E1YM21_9BACT</name>
<evidence type="ECO:0000256" key="3">
    <source>
        <dbReference type="ARBA" id="ARBA00022692"/>
    </source>
</evidence>